<dbReference type="Proteomes" id="UP001296104">
    <property type="component" value="Unassembled WGS sequence"/>
</dbReference>
<keyword evidence="10" id="KW-1185">Reference proteome</keyword>
<name>A0AAI8Z7A1_9PEZI</name>
<gene>
    <name evidence="9" type="ORF">LECACI_7A008913</name>
</gene>
<accession>A0AAI8Z7A1</accession>
<reference evidence="9" key="1">
    <citation type="submission" date="2023-11" db="EMBL/GenBank/DDBJ databases">
        <authorList>
            <person name="Alioto T."/>
            <person name="Alioto T."/>
            <person name="Gomez Garrido J."/>
        </authorList>
    </citation>
    <scope>NUCLEOTIDE SEQUENCE</scope>
</reference>
<dbReference type="InterPro" id="IPR000028">
    <property type="entry name" value="Chloroperoxidase"/>
</dbReference>
<evidence type="ECO:0000259" key="8">
    <source>
        <dbReference type="PROSITE" id="PS51405"/>
    </source>
</evidence>
<dbReference type="PANTHER" id="PTHR33577">
    <property type="entry name" value="STERIGMATOCYSTIN BIOSYNTHESIS PEROXIDASE STCC-RELATED"/>
    <property type="match status" value="1"/>
</dbReference>
<evidence type="ECO:0000256" key="4">
    <source>
        <dbReference type="ARBA" id="ARBA00022723"/>
    </source>
</evidence>
<sequence>MRGESLSNAHLLMLPAVPNVGPPRPWRAEEEYKKTAKICPESARSLHDTLLAPPGYRHDLEGLALYRYQRYQQSVQENPNFYFGPIELLQFGAASFLYTLMPSGTRNYAADEDTISSFFGAEKQSDGTYTFNGMEKIPDNWTNRIHPYDIVGVIQEIRNMYDLHPVLFGGNTADGSFDTINFGAIRDGKLPVDLSVHDVQCLLYQLLTERVPTYLDGLVTPTVETLSLIESKLSRTSFANLGCPQALTK</sequence>
<evidence type="ECO:0000256" key="6">
    <source>
        <dbReference type="ARBA" id="ARBA00023004"/>
    </source>
</evidence>
<evidence type="ECO:0000313" key="9">
    <source>
        <dbReference type="EMBL" id="CAK4033755.1"/>
    </source>
</evidence>
<keyword evidence="5" id="KW-0560">Oxidoreductase</keyword>
<dbReference type="GO" id="GO:0004601">
    <property type="term" value="F:peroxidase activity"/>
    <property type="evidence" value="ECO:0007669"/>
    <property type="project" value="UniProtKB-KW"/>
</dbReference>
<evidence type="ECO:0000256" key="7">
    <source>
        <dbReference type="ARBA" id="ARBA00025795"/>
    </source>
</evidence>
<dbReference type="Pfam" id="PF01328">
    <property type="entry name" value="Peroxidase_2"/>
    <property type="match status" value="1"/>
</dbReference>
<keyword evidence="4" id="KW-0479">Metal-binding</keyword>
<dbReference type="PROSITE" id="PS51405">
    <property type="entry name" value="HEME_HALOPEROXIDASE"/>
    <property type="match status" value="1"/>
</dbReference>
<keyword evidence="2" id="KW-0575">Peroxidase</keyword>
<comment type="similarity">
    <text evidence="7">Belongs to the chloroperoxidase family.</text>
</comment>
<proteinExistence type="inferred from homology"/>
<dbReference type="EMBL" id="CAVMBE010000093">
    <property type="protein sequence ID" value="CAK4033755.1"/>
    <property type="molecule type" value="Genomic_DNA"/>
</dbReference>
<comment type="caution">
    <text evidence="9">The sequence shown here is derived from an EMBL/GenBank/DDBJ whole genome shotgun (WGS) entry which is preliminary data.</text>
</comment>
<organism evidence="9 10">
    <name type="scientific">Lecanosticta acicola</name>
    <dbReference type="NCBI Taxonomy" id="111012"/>
    <lineage>
        <taxon>Eukaryota</taxon>
        <taxon>Fungi</taxon>
        <taxon>Dikarya</taxon>
        <taxon>Ascomycota</taxon>
        <taxon>Pezizomycotina</taxon>
        <taxon>Dothideomycetes</taxon>
        <taxon>Dothideomycetidae</taxon>
        <taxon>Mycosphaerellales</taxon>
        <taxon>Mycosphaerellaceae</taxon>
        <taxon>Lecanosticta</taxon>
    </lineage>
</organism>
<feature type="domain" description="Heme haloperoxidase family profile" evidence="8">
    <location>
        <begin position="1"/>
        <end position="156"/>
    </location>
</feature>
<dbReference type="PANTHER" id="PTHR33577:SF15">
    <property type="entry name" value="HEME HALOPEROXIDASE FAMILY PROFILE DOMAIN-CONTAINING PROTEIN"/>
    <property type="match status" value="1"/>
</dbReference>
<comment type="cofactor">
    <cofactor evidence="1">
        <name>heme b</name>
        <dbReference type="ChEBI" id="CHEBI:60344"/>
    </cofactor>
</comment>
<dbReference type="Gene3D" id="1.10.489.10">
    <property type="entry name" value="Chloroperoxidase-like"/>
    <property type="match status" value="1"/>
</dbReference>
<dbReference type="InterPro" id="IPR036851">
    <property type="entry name" value="Chloroperoxidase-like_sf"/>
</dbReference>
<evidence type="ECO:0000313" key="10">
    <source>
        <dbReference type="Proteomes" id="UP001296104"/>
    </source>
</evidence>
<evidence type="ECO:0000256" key="5">
    <source>
        <dbReference type="ARBA" id="ARBA00023002"/>
    </source>
</evidence>
<dbReference type="GO" id="GO:0046872">
    <property type="term" value="F:metal ion binding"/>
    <property type="evidence" value="ECO:0007669"/>
    <property type="project" value="UniProtKB-KW"/>
</dbReference>
<keyword evidence="6" id="KW-0408">Iron</keyword>
<dbReference type="AlphaFoldDB" id="A0AAI8Z7A1"/>
<evidence type="ECO:0000256" key="3">
    <source>
        <dbReference type="ARBA" id="ARBA00022617"/>
    </source>
</evidence>
<protein>
    <submittedName>
        <fullName evidence="9">Aromatic peroxygenase</fullName>
    </submittedName>
</protein>
<evidence type="ECO:0000256" key="2">
    <source>
        <dbReference type="ARBA" id="ARBA00022559"/>
    </source>
</evidence>
<keyword evidence="3" id="KW-0349">Heme</keyword>
<evidence type="ECO:0000256" key="1">
    <source>
        <dbReference type="ARBA" id="ARBA00001970"/>
    </source>
</evidence>